<proteinExistence type="predicted"/>
<name>A0ABY4FL12_9MICO</name>
<evidence type="ECO:0000256" key="1">
    <source>
        <dbReference type="SAM" id="MobiDB-lite"/>
    </source>
</evidence>
<evidence type="ECO:0000313" key="4">
    <source>
        <dbReference type="Proteomes" id="UP000831786"/>
    </source>
</evidence>
<keyword evidence="4" id="KW-1185">Reference proteome</keyword>
<dbReference type="InterPro" id="IPR003615">
    <property type="entry name" value="HNH_nuc"/>
</dbReference>
<feature type="compositionally biased region" description="Low complexity" evidence="1">
    <location>
        <begin position="559"/>
        <end position="577"/>
    </location>
</feature>
<feature type="region of interest" description="Disordered" evidence="1">
    <location>
        <begin position="223"/>
        <end position="256"/>
    </location>
</feature>
<dbReference type="SMART" id="SM00507">
    <property type="entry name" value="HNHc"/>
    <property type="match status" value="1"/>
</dbReference>
<organism evidence="3 4">
    <name type="scientific">Leucobacter allii</name>
    <dbReference type="NCBI Taxonomy" id="2932247"/>
    <lineage>
        <taxon>Bacteria</taxon>
        <taxon>Bacillati</taxon>
        <taxon>Actinomycetota</taxon>
        <taxon>Actinomycetes</taxon>
        <taxon>Micrococcales</taxon>
        <taxon>Microbacteriaceae</taxon>
        <taxon>Leucobacter</taxon>
    </lineage>
</organism>
<feature type="compositionally biased region" description="Low complexity" evidence="1">
    <location>
        <begin position="232"/>
        <end position="251"/>
    </location>
</feature>
<evidence type="ECO:0000259" key="2">
    <source>
        <dbReference type="SMART" id="SM00507"/>
    </source>
</evidence>
<sequence length="577" mass="59416">MTNLLHDPPREALDALAAVVSGVRAVRAQLAALQAAELLLLQAGETIAEGIATAGAARDREMAHRMVHSEIGAAVRESDRAIAAKSGRAARLVEAYPAVYAALSAGRVSLAHANVIADAGAMVNDDRARPAYEEAALACAETETAGRLRPVAAELAERFAERTLDERHAEACASRRVVVVPGEDGMADLIAHLPAVQAAGIKDRLDRIAHHLRGTALARAAQSDVGVASDGPAPTHAAAPAPAASSDASTARSDRRSMDELRADVFTDLLLGAALTRVGAAATDGICGRGDAAAEDVSGIAARVQVVIPVSRFRPSAPDDPGSAAPAIGVPGHDGPATLEGFGPIDDAGALALAAEAGAWDRVEVESSTGDVISVDRYRPSAQLRRFLGARDLRCRFPGCRAVLRRCDIDHTVDAALGGPTTSANLGHLCRRHHTMKHATAWTVRQDGAGVFTWTSPLGRQHVDQPGSRVRFMPVDTDAPTGVRTGSQPAGGAACPASADARPDGARPPDASPDGSRPDGARPGDSRPGDSRPDSPTPRGAARERRRSTGPDPGGGPPHDGAAPHDGAPPDDGALPF</sequence>
<accession>A0ABY4FL12</accession>
<reference evidence="3 4" key="1">
    <citation type="submission" date="2022-04" db="EMBL/GenBank/DDBJ databases">
        <title>Leucobacter sp. isolated from rhizosphere of garlic.</title>
        <authorList>
            <person name="Won M."/>
            <person name="Lee C.-M."/>
            <person name="Woen H.-Y."/>
            <person name="Kwon S.-W."/>
        </authorList>
    </citation>
    <scope>NUCLEOTIDE SEQUENCE [LARGE SCALE GENOMIC DNA]</scope>
    <source>
        <strain evidence="3 4">H21R-40</strain>
    </source>
</reference>
<dbReference type="InterPro" id="IPR003870">
    <property type="entry name" value="DUF222"/>
</dbReference>
<gene>
    <name evidence="3" type="ORF">MUN78_15025</name>
</gene>
<evidence type="ECO:0000313" key="3">
    <source>
        <dbReference type="EMBL" id="UOQ56960.1"/>
    </source>
</evidence>
<dbReference type="EMBL" id="CP095045">
    <property type="protein sequence ID" value="UOQ56960.1"/>
    <property type="molecule type" value="Genomic_DNA"/>
</dbReference>
<dbReference type="Pfam" id="PF02720">
    <property type="entry name" value="DUF222"/>
    <property type="match status" value="1"/>
</dbReference>
<dbReference type="Gene3D" id="1.10.30.50">
    <property type="match status" value="1"/>
</dbReference>
<feature type="region of interest" description="Disordered" evidence="1">
    <location>
        <begin position="459"/>
        <end position="577"/>
    </location>
</feature>
<feature type="compositionally biased region" description="Low complexity" evidence="1">
    <location>
        <begin position="486"/>
        <end position="500"/>
    </location>
</feature>
<feature type="domain" description="HNH nuclease" evidence="2">
    <location>
        <begin position="383"/>
        <end position="435"/>
    </location>
</feature>
<feature type="compositionally biased region" description="Basic and acidic residues" evidence="1">
    <location>
        <begin position="516"/>
        <end position="533"/>
    </location>
</feature>
<dbReference type="RefSeq" id="WP_244727523.1">
    <property type="nucleotide sequence ID" value="NZ_CP095045.1"/>
</dbReference>
<dbReference type="CDD" id="cd00085">
    <property type="entry name" value="HNHc"/>
    <property type="match status" value="1"/>
</dbReference>
<dbReference type="Proteomes" id="UP000831786">
    <property type="component" value="Chromosome"/>
</dbReference>
<protein>
    <submittedName>
        <fullName evidence="3">DUF222 domain-containing protein</fullName>
    </submittedName>
</protein>